<dbReference type="OrthoDB" id="98719at2157"/>
<proteinExistence type="inferred from homology"/>
<evidence type="ECO:0000256" key="3">
    <source>
        <dbReference type="ARBA" id="ARBA00016118"/>
    </source>
</evidence>
<keyword evidence="5" id="KW-0051">Antiviral defense</keyword>
<evidence type="ECO:0000313" key="9">
    <source>
        <dbReference type="Proteomes" id="UP000053462"/>
    </source>
</evidence>
<dbReference type="AlphaFoldDB" id="A0A117ITH0"/>
<dbReference type="GO" id="GO:0003723">
    <property type="term" value="F:RNA binding"/>
    <property type="evidence" value="ECO:0007669"/>
    <property type="project" value="UniProtKB-KW"/>
</dbReference>
<comment type="similarity">
    <text evidence="2">Belongs to the CRISPR-associated Csm2 family.</text>
</comment>
<feature type="region of interest" description="Disordered" evidence="7">
    <location>
        <begin position="1"/>
        <end position="21"/>
    </location>
</feature>
<protein>
    <recommendedName>
        <fullName evidence="3">CRISPR system Cms protein Csm2</fullName>
    </recommendedName>
    <alternativeName>
        <fullName evidence="6">CRISPR type III A-associated protein Csm2</fullName>
    </alternativeName>
</protein>
<dbReference type="CDD" id="cd09647">
    <property type="entry name" value="Csm2_III-A"/>
    <property type="match status" value="1"/>
</dbReference>
<accession>A0A117ITH0</accession>
<evidence type="ECO:0000313" key="8">
    <source>
        <dbReference type="EMBL" id="KUH33942.1"/>
    </source>
</evidence>
<dbReference type="STRING" id="227598.APY94_04220"/>
<name>A0A117ITH0_9EURY</name>
<dbReference type="RefSeq" id="WP_058938450.1">
    <property type="nucleotide sequence ID" value="NZ_LLYW01000013.1"/>
</dbReference>
<keyword evidence="4" id="KW-0694">RNA-binding</keyword>
<evidence type="ECO:0000256" key="6">
    <source>
        <dbReference type="ARBA" id="ARBA00031723"/>
    </source>
</evidence>
<keyword evidence="9" id="KW-1185">Reference proteome</keyword>
<gene>
    <name evidence="8" type="ORF">APY94_04220</name>
</gene>
<dbReference type="NCBIfam" id="TIGR01870">
    <property type="entry name" value="cas_TM1810_Csm2"/>
    <property type="match status" value="1"/>
</dbReference>
<dbReference type="Proteomes" id="UP000053462">
    <property type="component" value="Unassembled WGS sequence"/>
</dbReference>
<sequence>MNWGRGSGSPGGRPREDCSKYRGSFSRGEPNVFLLKEALGNCSGAIKKELKERFESALRELENGKGFFGQTPEKRLEWAIWVSAYLVALNLKTNQVRKVLELARNIELDFKNYSAKEEDTKAKLARMRFLMAYAVGKAEKQKEREPLEAIHRVLDPLLKELMENPDRKLYKIFYDFVQAVIAYHRFFGGSDK</sequence>
<evidence type="ECO:0000256" key="2">
    <source>
        <dbReference type="ARBA" id="ARBA00006896"/>
    </source>
</evidence>
<feature type="compositionally biased region" description="Gly residues" evidence="7">
    <location>
        <begin position="1"/>
        <end position="11"/>
    </location>
</feature>
<evidence type="ECO:0000256" key="1">
    <source>
        <dbReference type="ARBA" id="ARBA00003640"/>
    </source>
</evidence>
<comment type="function">
    <text evidence="1">This subunit may be involved in monitoring complementarity of crRNA and target RNA.</text>
</comment>
<evidence type="ECO:0000256" key="7">
    <source>
        <dbReference type="SAM" id="MobiDB-lite"/>
    </source>
</evidence>
<comment type="caution">
    <text evidence="8">The sequence shown here is derived from an EMBL/GenBank/DDBJ whole genome shotgun (WGS) entry which is preliminary data.</text>
</comment>
<dbReference type="GO" id="GO:0051607">
    <property type="term" value="P:defense response to virus"/>
    <property type="evidence" value="ECO:0007669"/>
    <property type="project" value="UniProtKB-KW"/>
</dbReference>
<dbReference type="Pfam" id="PF03750">
    <property type="entry name" value="Csm2_III-A"/>
    <property type="match status" value="1"/>
</dbReference>
<evidence type="ECO:0000256" key="5">
    <source>
        <dbReference type="ARBA" id="ARBA00023118"/>
    </source>
</evidence>
<organism evidence="8 9">
    <name type="scientific">Thermococcus celericrescens</name>
    <dbReference type="NCBI Taxonomy" id="227598"/>
    <lineage>
        <taxon>Archaea</taxon>
        <taxon>Methanobacteriati</taxon>
        <taxon>Methanobacteriota</taxon>
        <taxon>Thermococci</taxon>
        <taxon>Thermococcales</taxon>
        <taxon>Thermococcaceae</taxon>
        <taxon>Thermococcus</taxon>
    </lineage>
</organism>
<dbReference type="InterPro" id="IPR010149">
    <property type="entry name" value="CRISPR-assoc_prot_Csm2_III-A"/>
</dbReference>
<reference evidence="8 9" key="1">
    <citation type="submission" date="2015-10" db="EMBL/GenBank/DDBJ databases">
        <title>Draft genome sequence of Thermococcus celericrescens strain DSM 17994.</title>
        <authorList>
            <person name="Hong S.-J."/>
            <person name="Park C.-E."/>
            <person name="Shin J.-H."/>
        </authorList>
    </citation>
    <scope>NUCLEOTIDE SEQUENCE [LARGE SCALE GENOMIC DNA]</scope>
    <source>
        <strain evidence="8 9">DSM 17994</strain>
    </source>
</reference>
<evidence type="ECO:0000256" key="4">
    <source>
        <dbReference type="ARBA" id="ARBA00022884"/>
    </source>
</evidence>
<dbReference type="EMBL" id="LLYW01000013">
    <property type="protein sequence ID" value="KUH33942.1"/>
    <property type="molecule type" value="Genomic_DNA"/>
</dbReference>